<organism evidence="6 7">
    <name type="scientific">Candidatus Kaiserbacteria bacterium GW2011_GWA2_58_9</name>
    <dbReference type="NCBI Taxonomy" id="1618672"/>
    <lineage>
        <taxon>Bacteria</taxon>
        <taxon>Candidatus Kaiseribacteriota</taxon>
    </lineage>
</organism>
<evidence type="ECO:0000256" key="2">
    <source>
        <dbReference type="ARBA" id="ARBA00022692"/>
    </source>
</evidence>
<keyword evidence="3 5" id="KW-1133">Transmembrane helix</keyword>
<evidence type="ECO:0000256" key="4">
    <source>
        <dbReference type="ARBA" id="ARBA00023136"/>
    </source>
</evidence>
<evidence type="ECO:0000256" key="3">
    <source>
        <dbReference type="ARBA" id="ARBA00022989"/>
    </source>
</evidence>
<feature type="transmembrane region" description="Helical" evidence="5">
    <location>
        <begin position="12"/>
        <end position="31"/>
    </location>
</feature>
<evidence type="ECO:0000256" key="5">
    <source>
        <dbReference type="SAM" id="Phobius"/>
    </source>
</evidence>
<dbReference type="GO" id="GO:0016020">
    <property type="term" value="C:membrane"/>
    <property type="evidence" value="ECO:0007669"/>
    <property type="project" value="UniProtKB-SubCell"/>
</dbReference>
<feature type="transmembrane region" description="Helical" evidence="5">
    <location>
        <begin position="72"/>
        <end position="90"/>
    </location>
</feature>
<feature type="transmembrane region" description="Helical" evidence="5">
    <location>
        <begin position="102"/>
        <end position="121"/>
    </location>
</feature>
<dbReference type="Proteomes" id="UP000034789">
    <property type="component" value="Unassembled WGS sequence"/>
</dbReference>
<keyword evidence="2 5" id="KW-0812">Transmembrane</keyword>
<reference evidence="6 7" key="1">
    <citation type="journal article" date="2015" name="Nature">
        <title>rRNA introns, odd ribosomes, and small enigmatic genomes across a large radiation of phyla.</title>
        <authorList>
            <person name="Brown C.T."/>
            <person name="Hug L.A."/>
            <person name="Thomas B.C."/>
            <person name="Sharon I."/>
            <person name="Castelle C.J."/>
            <person name="Singh A."/>
            <person name="Wilkins M.J."/>
            <person name="Williams K.H."/>
            <person name="Banfield J.F."/>
        </authorList>
    </citation>
    <scope>NUCLEOTIDE SEQUENCE [LARGE SCALE GENOMIC DNA]</scope>
</reference>
<dbReference type="EMBL" id="LCSD01000043">
    <property type="protein sequence ID" value="KKW45572.1"/>
    <property type="molecule type" value="Genomic_DNA"/>
</dbReference>
<accession>A0A0G2AVN9</accession>
<name>A0A0G2AVN9_9BACT</name>
<sequence length="128" mass="14269">MTRNHLDKYAAPVLRFGLVMLFLWFGLSQIISPGDWVAWVPELASALMPAHTIILLNGAFETILGLALAAGFYTRIAALLLSLHLFFIAWEIGYNDVGVRDFALAVCALSLALFSPDQYTLDKRLRKE</sequence>
<proteinExistence type="predicted"/>
<dbReference type="AlphaFoldDB" id="A0A0G2AVN9"/>
<comment type="subcellular location">
    <subcellularLocation>
        <location evidence="1">Membrane</location>
        <topology evidence="1">Multi-pass membrane protein</topology>
    </subcellularLocation>
</comment>
<evidence type="ECO:0000256" key="1">
    <source>
        <dbReference type="ARBA" id="ARBA00004141"/>
    </source>
</evidence>
<gene>
    <name evidence="6" type="ORF">UY98_C0043G0008</name>
</gene>
<protein>
    <recommendedName>
        <fullName evidence="8">DoxX family protein</fullName>
    </recommendedName>
</protein>
<feature type="transmembrane region" description="Helical" evidence="5">
    <location>
        <begin position="43"/>
        <end position="60"/>
    </location>
</feature>
<evidence type="ECO:0000313" key="7">
    <source>
        <dbReference type="Proteomes" id="UP000034789"/>
    </source>
</evidence>
<dbReference type="Pfam" id="PF07681">
    <property type="entry name" value="DoxX"/>
    <property type="match status" value="1"/>
</dbReference>
<keyword evidence="4 5" id="KW-0472">Membrane</keyword>
<evidence type="ECO:0000313" key="6">
    <source>
        <dbReference type="EMBL" id="KKW45572.1"/>
    </source>
</evidence>
<evidence type="ECO:0008006" key="8">
    <source>
        <dbReference type="Google" id="ProtNLM"/>
    </source>
</evidence>
<comment type="caution">
    <text evidence="6">The sequence shown here is derived from an EMBL/GenBank/DDBJ whole genome shotgun (WGS) entry which is preliminary data.</text>
</comment>
<dbReference type="InterPro" id="IPR032808">
    <property type="entry name" value="DoxX"/>
</dbReference>